<feature type="domain" description="BTB" evidence="2">
    <location>
        <begin position="64"/>
        <end position="134"/>
    </location>
</feature>
<dbReference type="EMBL" id="JBBPHU010000002">
    <property type="protein sequence ID" value="KAK7521557.1"/>
    <property type="molecule type" value="Genomic_DNA"/>
</dbReference>
<dbReference type="Pfam" id="PF00651">
    <property type="entry name" value="BTB"/>
    <property type="match status" value="1"/>
</dbReference>
<organism evidence="3 4">
    <name type="scientific">Phyllosticta citriasiana</name>
    <dbReference type="NCBI Taxonomy" id="595635"/>
    <lineage>
        <taxon>Eukaryota</taxon>
        <taxon>Fungi</taxon>
        <taxon>Dikarya</taxon>
        <taxon>Ascomycota</taxon>
        <taxon>Pezizomycotina</taxon>
        <taxon>Dothideomycetes</taxon>
        <taxon>Dothideomycetes incertae sedis</taxon>
        <taxon>Botryosphaeriales</taxon>
        <taxon>Phyllostictaceae</taxon>
        <taxon>Phyllosticta</taxon>
    </lineage>
</organism>
<reference evidence="3 4" key="1">
    <citation type="submission" date="2024-04" db="EMBL/GenBank/DDBJ databases">
        <title>Phyllosticta paracitricarpa is synonymous to the EU quarantine fungus P. citricarpa based on phylogenomic analyses.</title>
        <authorList>
            <consortium name="Lawrence Berkeley National Laboratory"/>
            <person name="Van Ingen-Buijs V.A."/>
            <person name="Van Westerhoven A.C."/>
            <person name="Haridas S."/>
            <person name="Skiadas P."/>
            <person name="Martin F."/>
            <person name="Groenewald J.Z."/>
            <person name="Crous P.W."/>
            <person name="Seidl M.F."/>
        </authorList>
    </citation>
    <scope>NUCLEOTIDE SEQUENCE [LARGE SCALE GENOMIC DNA]</scope>
    <source>
        <strain evidence="3 4">CBS 123371</strain>
    </source>
</reference>
<sequence length="349" mass="40324">MSTSHGQSLPEEMMDYTPAEPSVSRDTRSPQVQSEPPPLVRGASQANQHASTPRRPTFHELHQTPIRILVAEDGVNGQSFFTHEELLAYHSRFFQRQFALKRPDQTHHILEDVHPHEFAIFYRWMESKQLFESDDDRKEWKMCSLATLHETAMRIEAPMFANVIMEAIHSRVIMLTQTNAANRARKFDSSLKTINWIANNVPLTCCLYQYARDYMAYFYMLHVPELKCEVLVELPGIFIYNLLQCLRDGIARLSPITGNRIDTKDVVRPRDIEPFKKHFVDLVMVLAGGLQGLIKAHPNTKYAHADTICDYHVHERQDPPSKKCRKKLQVGFWEDASALLLKNQTQVIE</sequence>
<dbReference type="Proteomes" id="UP001363622">
    <property type="component" value="Unassembled WGS sequence"/>
</dbReference>
<dbReference type="PROSITE" id="PS50097">
    <property type="entry name" value="BTB"/>
    <property type="match status" value="1"/>
</dbReference>
<dbReference type="CDD" id="cd18186">
    <property type="entry name" value="BTB_POZ_ZBTB_KLHL-like"/>
    <property type="match status" value="1"/>
</dbReference>
<keyword evidence="4" id="KW-1185">Reference proteome</keyword>
<proteinExistence type="predicted"/>
<comment type="caution">
    <text evidence="3">The sequence shown here is derived from an EMBL/GenBank/DDBJ whole genome shotgun (WGS) entry which is preliminary data.</text>
</comment>
<feature type="region of interest" description="Disordered" evidence="1">
    <location>
        <begin position="1"/>
        <end position="59"/>
    </location>
</feature>
<dbReference type="InterPro" id="IPR011333">
    <property type="entry name" value="SKP1/BTB/POZ_sf"/>
</dbReference>
<gene>
    <name evidence="3" type="ORF">IWZ03DRAFT_96856</name>
</gene>
<dbReference type="Gene3D" id="3.30.710.10">
    <property type="entry name" value="Potassium Channel Kv1.1, Chain A"/>
    <property type="match status" value="1"/>
</dbReference>
<dbReference type="SMART" id="SM00225">
    <property type="entry name" value="BTB"/>
    <property type="match status" value="1"/>
</dbReference>
<evidence type="ECO:0000313" key="4">
    <source>
        <dbReference type="Proteomes" id="UP001363622"/>
    </source>
</evidence>
<evidence type="ECO:0000313" key="3">
    <source>
        <dbReference type="EMBL" id="KAK7521557.1"/>
    </source>
</evidence>
<dbReference type="SUPFAM" id="SSF54695">
    <property type="entry name" value="POZ domain"/>
    <property type="match status" value="1"/>
</dbReference>
<evidence type="ECO:0000256" key="1">
    <source>
        <dbReference type="SAM" id="MobiDB-lite"/>
    </source>
</evidence>
<dbReference type="InterPro" id="IPR000210">
    <property type="entry name" value="BTB/POZ_dom"/>
</dbReference>
<evidence type="ECO:0000259" key="2">
    <source>
        <dbReference type="PROSITE" id="PS50097"/>
    </source>
</evidence>
<protein>
    <recommendedName>
        <fullName evidence="2">BTB domain-containing protein</fullName>
    </recommendedName>
</protein>
<accession>A0ABR1KYB0</accession>
<name>A0ABR1KYB0_9PEZI</name>